<evidence type="ECO:0000256" key="1">
    <source>
        <dbReference type="ARBA" id="ARBA00004496"/>
    </source>
</evidence>
<dbReference type="InterPro" id="IPR037447">
    <property type="entry name" value="Ribosomal_eS10"/>
</dbReference>
<sequence>MHITKQERIAIYKMLFNDGVMVAVKSRKPEMHCELKMIPNIHVILTMKSLVSKQYVKENYCWNHFYWTLNNEGIIYLRGYLHLPSQLVPSTLINHRREVPNVVGNAGADRCFPSNPRTEDDRRVYRRLEGQVGSAKKRHDAGAGTSDLVFRGGFGRGNQTK</sequence>
<dbReference type="Pfam" id="PF03501">
    <property type="entry name" value="S10_plectin"/>
    <property type="match status" value="1"/>
</dbReference>
<dbReference type="InterPro" id="IPR036388">
    <property type="entry name" value="WH-like_DNA-bd_sf"/>
</dbReference>
<comment type="subcellular location">
    <subcellularLocation>
        <location evidence="1">Cytoplasm</location>
    </subcellularLocation>
</comment>
<proteinExistence type="inferred from homology"/>
<dbReference type="AlphaFoldDB" id="A0A182RN59"/>
<feature type="domain" description="Plectin/eS10 N-terminal" evidence="7">
    <location>
        <begin position="3"/>
        <end position="94"/>
    </location>
</feature>
<evidence type="ECO:0000256" key="3">
    <source>
        <dbReference type="ARBA" id="ARBA00022490"/>
    </source>
</evidence>
<accession>A0A182RN59</accession>
<dbReference type="STRING" id="62324.A0A182RN59"/>
<keyword evidence="5" id="KW-0687">Ribonucleoprotein</keyword>
<dbReference type="GO" id="GO:0003735">
    <property type="term" value="F:structural constituent of ribosome"/>
    <property type="evidence" value="ECO:0007669"/>
    <property type="project" value="TreeGrafter"/>
</dbReference>
<evidence type="ECO:0000256" key="6">
    <source>
        <dbReference type="SAM" id="MobiDB-lite"/>
    </source>
</evidence>
<evidence type="ECO:0000256" key="4">
    <source>
        <dbReference type="ARBA" id="ARBA00022980"/>
    </source>
</evidence>
<feature type="compositionally biased region" description="Gly residues" evidence="6">
    <location>
        <begin position="152"/>
        <end position="161"/>
    </location>
</feature>
<organism evidence="8">
    <name type="scientific">Anopheles funestus</name>
    <name type="common">African malaria mosquito</name>
    <dbReference type="NCBI Taxonomy" id="62324"/>
    <lineage>
        <taxon>Eukaryota</taxon>
        <taxon>Metazoa</taxon>
        <taxon>Ecdysozoa</taxon>
        <taxon>Arthropoda</taxon>
        <taxon>Hexapoda</taxon>
        <taxon>Insecta</taxon>
        <taxon>Pterygota</taxon>
        <taxon>Neoptera</taxon>
        <taxon>Endopterygota</taxon>
        <taxon>Diptera</taxon>
        <taxon>Nematocera</taxon>
        <taxon>Culicoidea</taxon>
        <taxon>Culicidae</taxon>
        <taxon>Anophelinae</taxon>
        <taxon>Anopheles</taxon>
    </lineage>
</organism>
<evidence type="ECO:0000256" key="5">
    <source>
        <dbReference type="ARBA" id="ARBA00023274"/>
    </source>
</evidence>
<evidence type="ECO:0000256" key="2">
    <source>
        <dbReference type="ARBA" id="ARBA00007278"/>
    </source>
</evidence>
<evidence type="ECO:0000313" key="8">
    <source>
        <dbReference type="EnsemblMetazoa" id="AFUN007690-PA"/>
    </source>
</evidence>
<dbReference type="VEuPathDB" id="VectorBase:AFUN2_011802"/>
<dbReference type="Gene3D" id="1.10.10.10">
    <property type="entry name" value="Winged helix-like DNA-binding domain superfamily/Winged helix DNA-binding domain"/>
    <property type="match status" value="1"/>
</dbReference>
<feature type="region of interest" description="Disordered" evidence="6">
    <location>
        <begin position="131"/>
        <end position="161"/>
    </location>
</feature>
<keyword evidence="3" id="KW-0963">Cytoplasm</keyword>
<dbReference type="EnsemblMetazoa" id="AFUN007690-RA">
    <property type="protein sequence ID" value="AFUN007690-PA"/>
    <property type="gene ID" value="AFUN007690"/>
</dbReference>
<dbReference type="GO" id="GO:0003723">
    <property type="term" value="F:RNA binding"/>
    <property type="evidence" value="ECO:0007669"/>
    <property type="project" value="TreeGrafter"/>
</dbReference>
<keyword evidence="4" id="KW-0689">Ribosomal protein</keyword>
<reference evidence="8" key="1">
    <citation type="submission" date="2020-05" db="UniProtKB">
        <authorList>
            <consortium name="EnsemblMetazoa"/>
        </authorList>
    </citation>
    <scope>IDENTIFICATION</scope>
    <source>
        <strain evidence="8">FUMOZ</strain>
    </source>
</reference>
<dbReference type="InterPro" id="IPR005326">
    <property type="entry name" value="Plectin_eS10_N"/>
</dbReference>
<evidence type="ECO:0000259" key="7">
    <source>
        <dbReference type="Pfam" id="PF03501"/>
    </source>
</evidence>
<dbReference type="PANTHER" id="PTHR12146">
    <property type="entry name" value="40S RIBOSOMAL PROTEIN S10"/>
    <property type="match status" value="1"/>
</dbReference>
<name>A0A182RN59_ANOFN</name>
<comment type="similarity">
    <text evidence="2">Belongs to the eukaryotic ribosomal protein eS10 family.</text>
</comment>
<dbReference type="VEuPathDB" id="VectorBase:AFUN007690"/>
<dbReference type="PANTHER" id="PTHR12146:SF0">
    <property type="entry name" value="RIBOSOMAL PROTEIN S10"/>
    <property type="match status" value="1"/>
</dbReference>
<dbReference type="GO" id="GO:0022627">
    <property type="term" value="C:cytosolic small ribosomal subunit"/>
    <property type="evidence" value="ECO:0007669"/>
    <property type="project" value="TreeGrafter"/>
</dbReference>
<protein>
    <recommendedName>
        <fullName evidence="7">Plectin/eS10 N-terminal domain-containing protein</fullName>
    </recommendedName>
</protein>